<dbReference type="PROSITE" id="PS51257">
    <property type="entry name" value="PROKAR_LIPOPROTEIN"/>
    <property type="match status" value="1"/>
</dbReference>
<keyword evidence="2" id="KW-0472">Membrane</keyword>
<feature type="signal peptide" evidence="2">
    <location>
        <begin position="1"/>
        <end position="23"/>
    </location>
</feature>
<comment type="subcellular location">
    <subcellularLocation>
        <location evidence="2">Cell membrane</location>
        <topology evidence="2">Lipid-anchor</topology>
    </subcellularLocation>
</comment>
<evidence type="ECO:0000256" key="3">
    <source>
        <dbReference type="SAM" id="Coils"/>
    </source>
</evidence>
<dbReference type="NCBIfam" id="TIGR01845">
    <property type="entry name" value="outer_NodT"/>
    <property type="match status" value="1"/>
</dbReference>
<keyword evidence="2" id="KW-1134">Transmembrane beta strand</keyword>
<gene>
    <name evidence="4" type="ORF">LGH74_10120</name>
</gene>
<feature type="chain" id="PRO_5044993389" evidence="2">
    <location>
        <begin position="24"/>
        <end position="479"/>
    </location>
</feature>
<comment type="similarity">
    <text evidence="1 2">Belongs to the outer membrane factor (OMF) (TC 1.B.17) family.</text>
</comment>
<evidence type="ECO:0000256" key="1">
    <source>
        <dbReference type="ARBA" id="ARBA00007613"/>
    </source>
</evidence>
<dbReference type="PANTHER" id="PTHR30203">
    <property type="entry name" value="OUTER MEMBRANE CATION EFFLUX PROTEIN"/>
    <property type="match status" value="1"/>
</dbReference>
<feature type="coiled-coil region" evidence="3">
    <location>
        <begin position="195"/>
        <end position="222"/>
    </location>
</feature>
<evidence type="ECO:0000256" key="2">
    <source>
        <dbReference type="RuleBase" id="RU362097"/>
    </source>
</evidence>
<keyword evidence="2" id="KW-0812">Transmembrane</keyword>
<dbReference type="InterPro" id="IPR010131">
    <property type="entry name" value="MdtP/NodT-like"/>
</dbReference>
<dbReference type="Proteomes" id="UP001165296">
    <property type="component" value="Unassembled WGS sequence"/>
</dbReference>
<keyword evidence="2" id="KW-0732">Signal</keyword>
<sequence length="479" mass="52633">MLKKRIYQSLSAACLTLAVGACKAPTLVQKTESRAVPASFTGSPSTDSTNVTRMPWQEFFTDPSLVALIDTALLRNQELNITRQEIEIARQEVRARKGEYLPTVGLGIGAGVEKAARYTLPGATEESIDIKPARATPDPLTNFQVAALASWEVDIWHKLRNARQAAAARYLASVEGKNFTVTNLVAEIANSYYELLALDNQLAIIRQNLENQSNALKAVRLQKDAARVTELAVRRFEAQVHHTQAIQYAIQQRITETENRINFLAGRYPQPVVRNDASFNDLVPKAMQAGVPAQLLQNRPDVRQAEQNLVAAKLDVQVARANFYPSLRITGAVGSAAFQPGLLATLPESVLLSVAGDMAAPLINKNGIKATYYGANARQTQAVYNYERTVLNAYVEVANQLASISNLAKAYDEKSREVEALNQSSTISSSLFNSARADYTEVLFTQRDALESKFDLVETKMQQLNATVNVYRALGGGWK</sequence>
<dbReference type="InterPro" id="IPR003423">
    <property type="entry name" value="OMP_efflux"/>
</dbReference>
<keyword evidence="2" id="KW-0564">Palmitate</keyword>
<dbReference type="Gene3D" id="2.20.200.10">
    <property type="entry name" value="Outer membrane efflux proteins (OEP)"/>
    <property type="match status" value="1"/>
</dbReference>
<comment type="caution">
    <text evidence="4">The sequence shown here is derived from an EMBL/GenBank/DDBJ whole genome shotgun (WGS) entry which is preliminary data.</text>
</comment>
<dbReference type="PANTHER" id="PTHR30203:SF30">
    <property type="entry name" value="OUTER MEMBRANE PROTEIN-RELATED"/>
    <property type="match status" value="1"/>
</dbReference>
<name>A0ABS8ARU4_9BACT</name>
<keyword evidence="3" id="KW-0175">Coiled coil</keyword>
<dbReference type="SUPFAM" id="SSF56954">
    <property type="entry name" value="Outer membrane efflux proteins (OEP)"/>
    <property type="match status" value="1"/>
</dbReference>
<keyword evidence="2" id="KW-0449">Lipoprotein</keyword>
<reference evidence="4" key="1">
    <citation type="submission" date="2021-10" db="EMBL/GenBank/DDBJ databases">
        <authorList>
            <person name="Dean J.D."/>
            <person name="Kim M.K."/>
            <person name="Newey C.N."/>
            <person name="Stoker T.S."/>
            <person name="Thompson D.W."/>
            <person name="Grose J.H."/>
        </authorList>
    </citation>
    <scope>NUCLEOTIDE SEQUENCE</scope>
    <source>
        <strain evidence="4">BT178</strain>
    </source>
</reference>
<evidence type="ECO:0000313" key="4">
    <source>
        <dbReference type="EMBL" id="MCB2408333.1"/>
    </source>
</evidence>
<keyword evidence="5" id="KW-1185">Reference proteome</keyword>
<dbReference type="Gene3D" id="1.20.1600.10">
    <property type="entry name" value="Outer membrane efflux proteins (OEP)"/>
    <property type="match status" value="1"/>
</dbReference>
<evidence type="ECO:0000313" key="5">
    <source>
        <dbReference type="Proteomes" id="UP001165296"/>
    </source>
</evidence>
<proteinExistence type="inferred from homology"/>
<protein>
    <submittedName>
        <fullName evidence="4">Efflux transporter outer membrane subunit</fullName>
    </submittedName>
</protein>
<organism evidence="4 5">
    <name type="scientific">Hymenobacter lucidus</name>
    <dbReference type="NCBI Taxonomy" id="2880930"/>
    <lineage>
        <taxon>Bacteria</taxon>
        <taxon>Pseudomonadati</taxon>
        <taxon>Bacteroidota</taxon>
        <taxon>Cytophagia</taxon>
        <taxon>Cytophagales</taxon>
        <taxon>Hymenobacteraceae</taxon>
        <taxon>Hymenobacter</taxon>
    </lineage>
</organism>
<accession>A0ABS8ARU4</accession>
<feature type="coiled-coil region" evidence="3">
    <location>
        <begin position="404"/>
        <end position="467"/>
    </location>
</feature>
<dbReference type="RefSeq" id="WP_226175294.1">
    <property type="nucleotide sequence ID" value="NZ_JAJADR010000002.1"/>
</dbReference>
<dbReference type="EMBL" id="JAJADR010000002">
    <property type="protein sequence ID" value="MCB2408333.1"/>
    <property type="molecule type" value="Genomic_DNA"/>
</dbReference>
<dbReference type="Pfam" id="PF02321">
    <property type="entry name" value="OEP"/>
    <property type="match status" value="2"/>
</dbReference>